<protein>
    <recommendedName>
        <fullName evidence="2">FAD assembly factor SdhE</fullName>
    </recommendedName>
</protein>
<dbReference type="AlphaFoldDB" id="A0A159Z0Q5"/>
<proteinExistence type="inferred from homology"/>
<dbReference type="Proteomes" id="UP000076128">
    <property type="component" value="Chromosome"/>
</dbReference>
<reference evidence="4 5" key="1">
    <citation type="submission" date="2015-09" db="EMBL/GenBank/DDBJ databases">
        <title>Complete genome sequence of Defluviimonas alba cai42t isolated from an oilfield in Xinjiang.</title>
        <authorList>
            <person name="Geng S."/>
            <person name="Pan X."/>
            <person name="Wu X."/>
        </authorList>
    </citation>
    <scope>NUCLEOTIDE SEQUENCE [LARGE SCALE GENOMIC DNA]</scope>
    <source>
        <strain evidence="5">cai42</strain>
    </source>
</reference>
<dbReference type="KEGG" id="daa:AKL17_1246"/>
<dbReference type="PATRIC" id="fig|1335048.3.peg.1293"/>
<dbReference type="SUPFAM" id="SSF109910">
    <property type="entry name" value="YgfY-like"/>
    <property type="match status" value="1"/>
</dbReference>
<dbReference type="GO" id="GO:0006099">
    <property type="term" value="P:tricarboxylic acid cycle"/>
    <property type="evidence" value="ECO:0007669"/>
    <property type="project" value="TreeGrafter"/>
</dbReference>
<comment type="similarity">
    <text evidence="1">Belongs to the SdhE FAD assembly factor family.</text>
</comment>
<accession>A0A159Z0Q5</accession>
<keyword evidence="3" id="KW-0143">Chaperone</keyword>
<evidence type="ECO:0000256" key="2">
    <source>
        <dbReference type="ARBA" id="ARBA00019418"/>
    </source>
</evidence>
<dbReference type="EMBL" id="CP012661">
    <property type="protein sequence ID" value="AMY68502.1"/>
    <property type="molecule type" value="Genomic_DNA"/>
</dbReference>
<dbReference type="PANTHER" id="PTHR12469:SF2">
    <property type="entry name" value="SUCCINATE DEHYDROGENASE ASSEMBLY FACTOR 2, MITOCHONDRIAL"/>
    <property type="match status" value="1"/>
</dbReference>
<evidence type="ECO:0000313" key="5">
    <source>
        <dbReference type="Proteomes" id="UP000076128"/>
    </source>
</evidence>
<evidence type="ECO:0000256" key="1">
    <source>
        <dbReference type="ARBA" id="ARBA00008571"/>
    </source>
</evidence>
<sequence length="91" mass="10230">MIETAEARLKRMRMRSWRRGTKEMDLILGPWADARLAGMPPAALDLYDRLLEENDQDLYSWITGHAVPPAHLAALLDEIGAFARTRLSPAG</sequence>
<evidence type="ECO:0000256" key="3">
    <source>
        <dbReference type="ARBA" id="ARBA00023186"/>
    </source>
</evidence>
<organism evidence="4 5">
    <name type="scientific">Frigidibacter mobilis</name>
    <dbReference type="NCBI Taxonomy" id="1335048"/>
    <lineage>
        <taxon>Bacteria</taxon>
        <taxon>Pseudomonadati</taxon>
        <taxon>Pseudomonadota</taxon>
        <taxon>Alphaproteobacteria</taxon>
        <taxon>Rhodobacterales</taxon>
        <taxon>Paracoccaceae</taxon>
        <taxon>Frigidibacter</taxon>
    </lineage>
</organism>
<evidence type="ECO:0000313" key="4">
    <source>
        <dbReference type="EMBL" id="AMY68502.1"/>
    </source>
</evidence>
<dbReference type="PANTHER" id="PTHR12469">
    <property type="entry name" value="PROTEIN EMI5 HOMOLOG, MITOCHONDRIAL"/>
    <property type="match status" value="1"/>
</dbReference>
<dbReference type="InterPro" id="IPR036714">
    <property type="entry name" value="SDH_sf"/>
</dbReference>
<name>A0A159Z0Q5_9RHOB</name>
<gene>
    <name evidence="4" type="ORF">AKL17_1246</name>
</gene>
<dbReference type="RefSeq" id="WP_066811609.1">
    <property type="nucleotide sequence ID" value="NZ_CP012661.1"/>
</dbReference>
<dbReference type="STRING" id="1335048.AKL17_1246"/>
<dbReference type="InterPro" id="IPR005631">
    <property type="entry name" value="SDH"/>
</dbReference>
<dbReference type="OrthoDB" id="9807264at2"/>
<keyword evidence="5" id="KW-1185">Reference proteome</keyword>
<dbReference type="Pfam" id="PF03937">
    <property type="entry name" value="Sdh5"/>
    <property type="match status" value="1"/>
</dbReference>
<dbReference type="Gene3D" id="1.10.150.250">
    <property type="entry name" value="Flavinator of succinate dehydrogenase"/>
    <property type="match status" value="1"/>
</dbReference>